<dbReference type="eggNOG" id="COG1852">
    <property type="taxonomic scope" value="Bacteria"/>
</dbReference>
<dbReference type="InParanoid" id="D6Z460"/>
<dbReference type="KEGG" id="dak:DaAHT2_1642"/>
<dbReference type="STRING" id="589865.DaAHT2_1642"/>
<proteinExistence type="predicted"/>
<evidence type="ECO:0000313" key="1">
    <source>
        <dbReference type="EMBL" id="ADH86335.1"/>
    </source>
</evidence>
<organism evidence="1 2">
    <name type="scientific">Desulfurivibrio alkaliphilus (strain DSM 19089 / UNIQEM U267 / AHT2)</name>
    <dbReference type="NCBI Taxonomy" id="589865"/>
    <lineage>
        <taxon>Bacteria</taxon>
        <taxon>Pseudomonadati</taxon>
        <taxon>Thermodesulfobacteriota</taxon>
        <taxon>Desulfobulbia</taxon>
        <taxon>Desulfobulbales</taxon>
        <taxon>Desulfobulbaceae</taxon>
        <taxon>Desulfurivibrio</taxon>
    </lineage>
</organism>
<dbReference type="InterPro" id="IPR002829">
    <property type="entry name" value="DUF116"/>
</dbReference>
<dbReference type="HOGENOM" id="CLU_1248957_0_0_7"/>
<dbReference type="AlphaFoldDB" id="D6Z460"/>
<protein>
    <recommendedName>
        <fullName evidence="3">DUF116 domain-containing protein</fullName>
    </recommendedName>
</protein>
<dbReference type="Proteomes" id="UP000001508">
    <property type="component" value="Chromosome"/>
</dbReference>
<accession>D6Z460</accession>
<name>D6Z460_DESAT</name>
<evidence type="ECO:0008006" key="3">
    <source>
        <dbReference type="Google" id="ProtNLM"/>
    </source>
</evidence>
<sequence>MIKKVRLADISATLQANEIMLKLLPAWLALPILVTLYKPLCRLLPGLDKDAYVRRTVAVGNRFYARRFRRTPYDRRLLFLPYCLRAADCPTTIDPDQGLICPPACNLPCRLREMRQLALDLGYLDAYIVVSGKLHQKEGVLRSRNFLVRRIEDHQPQGVIGCLCTRDLREKYLKPETFRAGGTLGRHGTPVIPQVCLLENSRCRGSQVNWQQLEQLIRSRE</sequence>
<reference evidence="2" key="1">
    <citation type="submission" date="2010-02" db="EMBL/GenBank/DDBJ databases">
        <title>Complete sequence of Desulfurivibrio alkaliphilus AHT2.</title>
        <authorList>
            <consortium name="US DOE Joint Genome Institute"/>
            <person name="Pitluck S."/>
            <person name="Chertkov O."/>
            <person name="Detter J.C."/>
            <person name="Han C."/>
            <person name="Tapia R."/>
            <person name="Larimer F."/>
            <person name="Land M."/>
            <person name="Hauser L."/>
            <person name="Kyrpides N."/>
            <person name="Mikhailova N."/>
            <person name="Sorokin D.Y."/>
            <person name="Muyzer G."/>
            <person name="Woyke T."/>
        </authorList>
    </citation>
    <scope>NUCLEOTIDE SEQUENCE [LARGE SCALE GENOMIC DNA]</scope>
    <source>
        <strain evidence="2">DSM 19089 / UNIQEM U267 / AHT2</strain>
    </source>
</reference>
<dbReference type="RefSeq" id="WP_013163862.1">
    <property type="nucleotide sequence ID" value="NC_014216.1"/>
</dbReference>
<gene>
    <name evidence="1" type="ordered locus">DaAHT2_1642</name>
</gene>
<dbReference type="EMBL" id="CP001940">
    <property type="protein sequence ID" value="ADH86335.1"/>
    <property type="molecule type" value="Genomic_DNA"/>
</dbReference>
<evidence type="ECO:0000313" key="2">
    <source>
        <dbReference type="Proteomes" id="UP000001508"/>
    </source>
</evidence>
<keyword evidence="2" id="KW-1185">Reference proteome</keyword>
<dbReference type="Pfam" id="PF01976">
    <property type="entry name" value="DUF116"/>
    <property type="match status" value="1"/>
</dbReference>